<evidence type="ECO:0000313" key="3">
    <source>
        <dbReference type="EMBL" id="KAF7990490.1"/>
    </source>
</evidence>
<accession>A0A834XRM7</accession>
<sequence length="183" mass="21260">MDSSQNSLDTLNKAYSTSANLEDNQLLSDASINCQEVALSTEIPNEDTNTRCNTPVTHNTSLYNGSDDTTTDVNQQNYTDNQDFLDNNSLCKKRRRFEPLYTKEIELSDFSTPKRARRVIQMVKKENEKLSHKNKSLLRQNKYYKNKIKTYEDLISHLKKQHLMSKQMELSMVKYDSSSDQDQ</sequence>
<feature type="region of interest" description="Disordered" evidence="2">
    <location>
        <begin position="45"/>
        <end position="70"/>
    </location>
</feature>
<dbReference type="OrthoDB" id="7555211at2759"/>
<dbReference type="AlphaFoldDB" id="A0A834XRM7"/>
<reference evidence="3 4" key="1">
    <citation type="submission" date="2020-08" db="EMBL/GenBank/DDBJ databases">
        <title>Aphidius gifuensis genome sequencing and assembly.</title>
        <authorList>
            <person name="Du Z."/>
        </authorList>
    </citation>
    <scope>NUCLEOTIDE SEQUENCE [LARGE SCALE GENOMIC DNA]</scope>
    <source>
        <strain evidence="3">YNYX2018</strain>
        <tissue evidence="3">Adults</tissue>
    </source>
</reference>
<feature type="coiled-coil region" evidence="1">
    <location>
        <begin position="120"/>
        <end position="161"/>
    </location>
</feature>
<evidence type="ECO:0000256" key="2">
    <source>
        <dbReference type="SAM" id="MobiDB-lite"/>
    </source>
</evidence>
<name>A0A834XRM7_APHGI</name>
<gene>
    <name evidence="3" type="ORF">HCN44_000295</name>
</gene>
<dbReference type="Proteomes" id="UP000639338">
    <property type="component" value="Unassembled WGS sequence"/>
</dbReference>
<organism evidence="3 4">
    <name type="scientific">Aphidius gifuensis</name>
    <name type="common">Parasitoid wasp</name>
    <dbReference type="NCBI Taxonomy" id="684658"/>
    <lineage>
        <taxon>Eukaryota</taxon>
        <taxon>Metazoa</taxon>
        <taxon>Ecdysozoa</taxon>
        <taxon>Arthropoda</taxon>
        <taxon>Hexapoda</taxon>
        <taxon>Insecta</taxon>
        <taxon>Pterygota</taxon>
        <taxon>Neoptera</taxon>
        <taxon>Endopterygota</taxon>
        <taxon>Hymenoptera</taxon>
        <taxon>Apocrita</taxon>
        <taxon>Ichneumonoidea</taxon>
        <taxon>Braconidae</taxon>
        <taxon>Aphidiinae</taxon>
        <taxon>Aphidius</taxon>
    </lineage>
</organism>
<keyword evidence="1" id="KW-0175">Coiled coil</keyword>
<evidence type="ECO:0000313" key="4">
    <source>
        <dbReference type="Proteomes" id="UP000639338"/>
    </source>
</evidence>
<evidence type="ECO:0000256" key="1">
    <source>
        <dbReference type="SAM" id="Coils"/>
    </source>
</evidence>
<keyword evidence="4" id="KW-1185">Reference proteome</keyword>
<protein>
    <submittedName>
        <fullName evidence="3">Uncharacterized protein</fullName>
    </submittedName>
</protein>
<comment type="caution">
    <text evidence="3">The sequence shown here is derived from an EMBL/GenBank/DDBJ whole genome shotgun (WGS) entry which is preliminary data.</text>
</comment>
<dbReference type="EMBL" id="JACMRX010000004">
    <property type="protein sequence ID" value="KAF7990490.1"/>
    <property type="molecule type" value="Genomic_DNA"/>
</dbReference>
<proteinExistence type="predicted"/>